<organism evidence="1 2">
    <name type="scientific">Trichonephila inaurata madagascariensis</name>
    <dbReference type="NCBI Taxonomy" id="2747483"/>
    <lineage>
        <taxon>Eukaryota</taxon>
        <taxon>Metazoa</taxon>
        <taxon>Ecdysozoa</taxon>
        <taxon>Arthropoda</taxon>
        <taxon>Chelicerata</taxon>
        <taxon>Arachnida</taxon>
        <taxon>Araneae</taxon>
        <taxon>Araneomorphae</taxon>
        <taxon>Entelegynae</taxon>
        <taxon>Araneoidea</taxon>
        <taxon>Nephilidae</taxon>
        <taxon>Trichonephila</taxon>
        <taxon>Trichonephila inaurata</taxon>
    </lineage>
</organism>
<protein>
    <submittedName>
        <fullName evidence="1">Uncharacterized protein</fullName>
    </submittedName>
</protein>
<gene>
    <name evidence="1" type="primary">NCL1_33705</name>
    <name evidence="1" type="ORF">TNIN_348251</name>
</gene>
<reference evidence="1" key="1">
    <citation type="submission" date="2020-08" db="EMBL/GenBank/DDBJ databases">
        <title>Multicomponent nature underlies the extraordinary mechanical properties of spider dragline silk.</title>
        <authorList>
            <person name="Kono N."/>
            <person name="Nakamura H."/>
            <person name="Mori M."/>
            <person name="Yoshida Y."/>
            <person name="Ohtoshi R."/>
            <person name="Malay A.D."/>
            <person name="Moran D.A.P."/>
            <person name="Tomita M."/>
            <person name="Numata K."/>
            <person name="Arakawa K."/>
        </authorList>
    </citation>
    <scope>NUCLEOTIDE SEQUENCE</scope>
</reference>
<evidence type="ECO:0000313" key="2">
    <source>
        <dbReference type="Proteomes" id="UP000886998"/>
    </source>
</evidence>
<proteinExistence type="predicted"/>
<accession>A0A8X7BWL4</accession>
<dbReference type="EMBL" id="BMAV01004314">
    <property type="protein sequence ID" value="GFY44614.1"/>
    <property type="molecule type" value="Genomic_DNA"/>
</dbReference>
<dbReference type="AlphaFoldDB" id="A0A8X7BWL4"/>
<evidence type="ECO:0000313" key="1">
    <source>
        <dbReference type="EMBL" id="GFY44614.1"/>
    </source>
</evidence>
<comment type="caution">
    <text evidence="1">The sequence shown here is derived from an EMBL/GenBank/DDBJ whole genome shotgun (WGS) entry which is preliminary data.</text>
</comment>
<keyword evidence="2" id="KW-1185">Reference proteome</keyword>
<name>A0A8X7BWL4_9ARAC</name>
<sequence>MFKQRVHFKNDRYEVELPWKRDSDNFNLEKRRLGNPLRKMQSDTVLYSEYCKVFRNYLDEGIIEKVKNPFISTNDPVLYFPHQVIIKNESLTTKQQIVFDSSACERKVLKDEMGSEKSDEDMELPQTTEKVLPLESERAKMLSVGLDAVAQPVTVPEERGLLRVLLISANDMCEETSVDVVKETAKEDINPVVLSKEPVNLDDDEIEEVKQKVRFNPNLKAPSNVIFVQHHWRDKVINPCALDVDNT</sequence>
<dbReference type="OrthoDB" id="6435240at2759"/>
<dbReference type="Proteomes" id="UP000886998">
    <property type="component" value="Unassembled WGS sequence"/>
</dbReference>